<accession>A0A811TAD3</accession>
<feature type="domain" description="Nudix hydrolase" evidence="1">
    <location>
        <begin position="205"/>
        <end position="277"/>
    </location>
</feature>
<evidence type="ECO:0000313" key="3">
    <source>
        <dbReference type="Proteomes" id="UP000612009"/>
    </source>
</evidence>
<sequence>MDLVDLIKNTANELTIIGTMPLYDELVDCSEEIYRALVQNQNLHLNIFYEDDSNLFYQSLSTDTSVARSRVSFAKLRESRDRVSRLREFVMKCAATPEEKKLLVERLQVEQVNLRLSLNAIRSDKELYICPVSVEVPSVQMYHHIEYNDVWYSLVNEYIDFYTDEQKGRIYQSNPSDEMLVMYDKNGVPRGIFPRKAFYNTDFQRYSVWLFIFNRKGEMLLHQRSKKATDNWELWDKSAGGHVDIGDVSTAVSAERELIEELYLPNAEFTKYMMENRSDIINLGVWNPKKRGYERVLSDIHNFGPYDWAYFYLDGPISRTSKRRYRNNPNAKMGIKETKFISDVFLFIAPAKIIDSEEAANKLSGEVSLNRTLKTIPEIVHWIEDEKSKGNETEVFTDDLLYIMDYMRDTLEEFSEKIKVTFSE</sequence>
<dbReference type="Proteomes" id="UP000612009">
    <property type="component" value="Unassembled WGS sequence"/>
</dbReference>
<evidence type="ECO:0000313" key="2">
    <source>
        <dbReference type="EMBL" id="CAD6494274.1"/>
    </source>
</evidence>
<gene>
    <name evidence="2" type="ORF">LAKADJCE_00688</name>
</gene>
<dbReference type="SUPFAM" id="SSF55811">
    <property type="entry name" value="Nudix"/>
    <property type="match status" value="1"/>
</dbReference>
<dbReference type="EMBL" id="CAJHIR010000042">
    <property type="protein sequence ID" value="CAD6494274.1"/>
    <property type="molecule type" value="Genomic_DNA"/>
</dbReference>
<reference evidence="2" key="1">
    <citation type="submission" date="2020-10" db="EMBL/GenBank/DDBJ databases">
        <authorList>
            <person name="Hahn C.J."/>
            <person name="Laso-Perez R."/>
            <person name="Vulcano F."/>
            <person name="Vaziourakis K.-M."/>
            <person name="Stokke R."/>
            <person name="Steen I.H."/>
            <person name="Teske A."/>
            <person name="Boetius A."/>
            <person name="Liebeke M."/>
            <person name="Amann R."/>
            <person name="Knittel K."/>
        </authorList>
    </citation>
    <scope>NUCLEOTIDE SEQUENCE</scope>
    <source>
        <strain evidence="2">Gfbio:e3339647-f889-4370-9287-4fb5cb688e4c:AG392J18_GoMArc1</strain>
    </source>
</reference>
<dbReference type="Pfam" id="PF00293">
    <property type="entry name" value="NUDIX"/>
    <property type="match status" value="1"/>
</dbReference>
<dbReference type="InterPro" id="IPR000086">
    <property type="entry name" value="NUDIX_hydrolase_dom"/>
</dbReference>
<comment type="caution">
    <text evidence="2">The sequence shown here is derived from an EMBL/GenBank/DDBJ whole genome shotgun (WGS) entry which is preliminary data.</text>
</comment>
<evidence type="ECO:0000259" key="1">
    <source>
        <dbReference type="Pfam" id="PF00293"/>
    </source>
</evidence>
<name>A0A811TAD3_9EURY</name>
<dbReference type="InterPro" id="IPR015797">
    <property type="entry name" value="NUDIX_hydrolase-like_dom_sf"/>
</dbReference>
<dbReference type="AlphaFoldDB" id="A0A811TAD3"/>
<protein>
    <submittedName>
        <fullName evidence="2">NUDIX domain protein</fullName>
    </submittedName>
</protein>
<organism evidence="2 3">
    <name type="scientific">Candidatus Argoarchaeum ethanivorans</name>
    <dbReference type="NCBI Taxonomy" id="2608793"/>
    <lineage>
        <taxon>Archaea</taxon>
        <taxon>Methanobacteriati</taxon>
        <taxon>Methanobacteriota</taxon>
        <taxon>Stenosarchaea group</taxon>
        <taxon>Methanomicrobia</taxon>
        <taxon>Methanosarcinales</taxon>
        <taxon>Methanosarcinales incertae sedis</taxon>
        <taxon>GOM Arc I cluster</taxon>
        <taxon>Candidatus Argoarchaeum</taxon>
    </lineage>
</organism>
<dbReference type="Gene3D" id="3.90.79.10">
    <property type="entry name" value="Nucleoside Triphosphate Pyrophosphohydrolase"/>
    <property type="match status" value="1"/>
</dbReference>
<proteinExistence type="predicted"/>